<dbReference type="Pfam" id="PF00575">
    <property type="entry name" value="S1"/>
    <property type="match status" value="1"/>
</dbReference>
<dbReference type="InterPro" id="IPR027408">
    <property type="entry name" value="PNPase/RNase_PH_dom_sf"/>
</dbReference>
<keyword evidence="12" id="KW-1185">Reference proteome</keyword>
<dbReference type="GO" id="GO:0000287">
    <property type="term" value="F:magnesium ion binding"/>
    <property type="evidence" value="ECO:0007669"/>
    <property type="project" value="UniProtKB-UniRule"/>
</dbReference>
<feature type="domain" description="S1 motif" evidence="10">
    <location>
        <begin position="623"/>
        <end position="691"/>
    </location>
</feature>
<dbReference type="InterPro" id="IPR020568">
    <property type="entry name" value="Ribosomal_Su5_D2-typ_SF"/>
</dbReference>
<dbReference type="EC" id="2.7.7.8" evidence="9"/>
<dbReference type="SUPFAM" id="SSF46915">
    <property type="entry name" value="Polynucleotide phosphorylase/guanosine pentaphosphate synthase (PNPase/GPSI), domain 3"/>
    <property type="match status" value="1"/>
</dbReference>
<dbReference type="InterPro" id="IPR012340">
    <property type="entry name" value="NA-bd_OB-fold"/>
</dbReference>
<dbReference type="GO" id="GO:0004654">
    <property type="term" value="F:polyribonucleotide nucleotidyltransferase activity"/>
    <property type="evidence" value="ECO:0007669"/>
    <property type="project" value="UniProtKB-UniRule"/>
</dbReference>
<dbReference type="InterPro" id="IPR012162">
    <property type="entry name" value="PNPase"/>
</dbReference>
<dbReference type="eggNOG" id="COG1185">
    <property type="taxonomic scope" value="Bacteria"/>
</dbReference>
<evidence type="ECO:0000256" key="7">
    <source>
        <dbReference type="ARBA" id="ARBA00022842"/>
    </source>
</evidence>
<dbReference type="InterPro" id="IPR001247">
    <property type="entry name" value="ExoRNase_PH_dom1"/>
</dbReference>
<dbReference type="PATRIC" id="fig|29447.3.peg.1012"/>
<dbReference type="InterPro" id="IPR036345">
    <property type="entry name" value="ExoRNase_PH_dom2_sf"/>
</dbReference>
<dbReference type="KEGG" id="xal:XALC_1020"/>
<proteinExistence type="inferred from homology"/>
<dbReference type="InterPro" id="IPR003029">
    <property type="entry name" value="S1_domain"/>
</dbReference>
<evidence type="ECO:0000313" key="11">
    <source>
        <dbReference type="EMBL" id="CBA15535.1"/>
    </source>
</evidence>
<keyword evidence="8 9" id="KW-0694">RNA-binding</keyword>
<comment type="cofactor">
    <cofactor evidence="9">
        <name>Mg(2+)</name>
        <dbReference type="ChEBI" id="CHEBI:18420"/>
    </cofactor>
</comment>
<sequence>MAKITKTFQYGKHTVTLETGEIARQAGGAVIVKMDDTVLLVTAVAAKSAREGQDFFPLTVDYQEKFYAGGRIPGGFFKREGRATEKETLISRLIDRPIRPLFPEDYKNEVQIIATVMSMNPDIDGDIAALIGASAALSLAGTPFNGPIGAAKVGYKNGEYILNPTVSDLKDSQLELVVAGTSNAVLMVESEAALLSEDVMLGAVTFGHREMQKVINAINELTAEAGTKPSDWVAPAKNAAMIVALKEAVGGQLAAAFQVRDKLQRRDAIAAIKKDVLAQLAPRATAENWVAADLAKEFGELEYQTMRGSVLSTKVRIDGRALDTVRPISVKAGVLPRTHGSALFTRGETQAIVVTTLGTARDGQVIDAVSGEYKENFLFHYNFPPYSVGECGRFGAPKRREIGHGRLAKRGVLAVMPTMEEFPYTIRVVSEITESNGSSSMASVCGSSLALMDAGVPVKAPVAGIAMGLVKEGNDFVVLSDILGDEDHLGDMDFKVAGTAEGVSALQMDIKIEGITEEIMKQALAQAKAGRLHILGEMASALTSPRAELSDYAPRLLTIKIHPDKIREVIGKGGSTIQAITKETGTQIDIQDDGTIVIASVNAIAAQAAKARIEQITSDVEPGRIYEGKVAKIMDFGAFVTILPGKDGLVHVSQISSERVEKVGDKLKEGDVVKVKVLEVDKQGRIRLSMKAVEEGEGVSAE</sequence>
<organism evidence="11 12">
    <name type="scientific">Xanthomonas albilineans (strain GPE PC73 / CFBP 7063)</name>
    <dbReference type="NCBI Taxonomy" id="380358"/>
    <lineage>
        <taxon>Bacteria</taxon>
        <taxon>Pseudomonadati</taxon>
        <taxon>Pseudomonadota</taxon>
        <taxon>Gammaproteobacteria</taxon>
        <taxon>Lysobacterales</taxon>
        <taxon>Lysobacteraceae</taxon>
        <taxon>Xanthomonas</taxon>
    </lineage>
</organism>
<dbReference type="InterPro" id="IPR036612">
    <property type="entry name" value="KH_dom_type_1_sf"/>
</dbReference>
<dbReference type="SUPFAM" id="SSF54791">
    <property type="entry name" value="Eukaryotic type KH-domain (KH-domain type I)"/>
    <property type="match status" value="1"/>
</dbReference>
<dbReference type="Pfam" id="PF03725">
    <property type="entry name" value="RNase_PH_C"/>
    <property type="match status" value="2"/>
</dbReference>
<evidence type="ECO:0000259" key="10">
    <source>
        <dbReference type="PROSITE" id="PS50126"/>
    </source>
</evidence>
<dbReference type="Gene3D" id="3.30.1370.10">
    <property type="entry name" value="K Homology domain, type 1"/>
    <property type="match status" value="1"/>
</dbReference>
<comment type="function">
    <text evidence="9">Involved in mRNA degradation. Catalyzes the phosphorolysis of single-stranded polyribonucleotides processively in the 3'- to 5'-direction.</text>
</comment>
<evidence type="ECO:0000256" key="9">
    <source>
        <dbReference type="HAMAP-Rule" id="MF_01595"/>
    </source>
</evidence>
<dbReference type="CDD" id="cd11363">
    <property type="entry name" value="RNase_PH_PNPase_1"/>
    <property type="match status" value="1"/>
</dbReference>
<evidence type="ECO:0000256" key="5">
    <source>
        <dbReference type="ARBA" id="ARBA00022695"/>
    </source>
</evidence>
<dbReference type="InterPro" id="IPR036456">
    <property type="entry name" value="PNPase_PH_RNA-bd_sf"/>
</dbReference>
<dbReference type="NCBIfam" id="NF008805">
    <property type="entry name" value="PRK11824.1"/>
    <property type="match status" value="1"/>
</dbReference>
<dbReference type="CDD" id="cd02393">
    <property type="entry name" value="KH-I_PNPase"/>
    <property type="match status" value="1"/>
</dbReference>
<feature type="binding site" evidence="9">
    <location>
        <position position="487"/>
    </location>
    <ligand>
        <name>Mg(2+)</name>
        <dbReference type="ChEBI" id="CHEBI:18420"/>
    </ligand>
</feature>
<dbReference type="Pfam" id="PF03726">
    <property type="entry name" value="PNPase"/>
    <property type="match status" value="1"/>
</dbReference>
<dbReference type="GO" id="GO:0006402">
    <property type="term" value="P:mRNA catabolic process"/>
    <property type="evidence" value="ECO:0007669"/>
    <property type="project" value="UniProtKB-UniRule"/>
</dbReference>
<dbReference type="SUPFAM" id="SSF55666">
    <property type="entry name" value="Ribonuclease PH domain 2-like"/>
    <property type="match status" value="2"/>
</dbReference>
<dbReference type="Pfam" id="PF01138">
    <property type="entry name" value="RNase_PH"/>
    <property type="match status" value="2"/>
</dbReference>
<dbReference type="Pfam" id="PF00013">
    <property type="entry name" value="KH_1"/>
    <property type="match status" value="1"/>
</dbReference>
<dbReference type="GeneID" id="57876338"/>
<dbReference type="GO" id="GO:0005829">
    <property type="term" value="C:cytosol"/>
    <property type="evidence" value="ECO:0007669"/>
    <property type="project" value="TreeGrafter"/>
</dbReference>
<reference evidence="11 12" key="1">
    <citation type="journal article" date="2009" name="BMC Genomics">
        <title>The complete genome sequence of Xanthomonas albilineans provides new insights into the reductive genome evolution of the xylem-limited Xanthomonadaceae.</title>
        <authorList>
            <person name="Pieretti I."/>
            <person name="Royer M."/>
            <person name="Barbe V."/>
            <person name="Carrere S."/>
            <person name="Koebnik R."/>
            <person name="Cociancich S."/>
            <person name="Couloux A."/>
            <person name="Darrasse A."/>
            <person name="Gouzy J."/>
            <person name="Jacques M.A."/>
            <person name="Lauber E."/>
            <person name="Manceau C."/>
            <person name="Mangenot S."/>
            <person name="Poussier S."/>
            <person name="Segurens B."/>
            <person name="Szurek B."/>
            <person name="Verdier V."/>
            <person name="Arlat M."/>
            <person name="Rott P."/>
        </authorList>
    </citation>
    <scope>NUCLEOTIDE SEQUENCE [LARGE SCALE GENOMIC DNA]</scope>
    <source>
        <strain evidence="12">GPE PC73 / CFBP 7063</strain>
    </source>
</reference>
<name>D2UCR6_XANAP</name>
<evidence type="ECO:0000256" key="4">
    <source>
        <dbReference type="ARBA" id="ARBA00022679"/>
    </source>
</evidence>
<dbReference type="InterPro" id="IPR004087">
    <property type="entry name" value="KH_dom"/>
</dbReference>
<dbReference type="OrthoDB" id="9804305at2"/>
<dbReference type="FunFam" id="3.30.230.70:FF:000002">
    <property type="entry name" value="Polyribonucleotide nucleotidyltransferase"/>
    <property type="match status" value="1"/>
</dbReference>
<dbReference type="STRING" id="380358.XALC_1020"/>
<evidence type="ECO:0000256" key="3">
    <source>
        <dbReference type="ARBA" id="ARBA00022490"/>
    </source>
</evidence>
<dbReference type="PIRSF" id="PIRSF005499">
    <property type="entry name" value="PNPase"/>
    <property type="match status" value="1"/>
</dbReference>
<dbReference type="SMART" id="SM00322">
    <property type="entry name" value="KH"/>
    <property type="match status" value="1"/>
</dbReference>
<evidence type="ECO:0000256" key="2">
    <source>
        <dbReference type="ARBA" id="ARBA00007404"/>
    </source>
</evidence>
<dbReference type="FunFam" id="3.30.230.70:FF:000001">
    <property type="entry name" value="Polyribonucleotide nucleotidyltransferase"/>
    <property type="match status" value="1"/>
</dbReference>
<feature type="binding site" evidence="9">
    <location>
        <position position="493"/>
    </location>
    <ligand>
        <name>Mg(2+)</name>
        <dbReference type="ChEBI" id="CHEBI:18420"/>
    </ligand>
</feature>
<dbReference type="InterPro" id="IPR015848">
    <property type="entry name" value="PNPase_PH_RNA-bd_bac/org-type"/>
</dbReference>
<dbReference type="GO" id="GO:0006396">
    <property type="term" value="P:RNA processing"/>
    <property type="evidence" value="ECO:0007669"/>
    <property type="project" value="InterPro"/>
</dbReference>
<keyword evidence="3 9" id="KW-0963">Cytoplasm</keyword>
<keyword evidence="6 9" id="KW-0479">Metal-binding</keyword>
<dbReference type="Proteomes" id="UP000001890">
    <property type="component" value="Chromosome"/>
</dbReference>
<comment type="catalytic activity">
    <reaction evidence="9">
        <text>RNA(n+1) + phosphate = RNA(n) + a ribonucleoside 5'-diphosphate</text>
        <dbReference type="Rhea" id="RHEA:22096"/>
        <dbReference type="Rhea" id="RHEA-COMP:14527"/>
        <dbReference type="Rhea" id="RHEA-COMP:17342"/>
        <dbReference type="ChEBI" id="CHEBI:43474"/>
        <dbReference type="ChEBI" id="CHEBI:57930"/>
        <dbReference type="ChEBI" id="CHEBI:140395"/>
        <dbReference type="EC" id="2.7.7.8"/>
    </reaction>
</comment>
<dbReference type="SMART" id="SM00316">
    <property type="entry name" value="S1"/>
    <property type="match status" value="1"/>
</dbReference>
<dbReference type="FunFam" id="3.30.1370.10:FF:000001">
    <property type="entry name" value="Polyribonucleotide nucleotidyltransferase"/>
    <property type="match status" value="1"/>
</dbReference>
<gene>
    <name evidence="9 11" type="primary">pnp</name>
    <name evidence="11" type="ordered locus">XALc_1020</name>
</gene>
<comment type="subcellular location">
    <subcellularLocation>
        <location evidence="1 9">Cytoplasm</location>
    </subcellularLocation>
</comment>
<comment type="subunit">
    <text evidence="9">Component of the RNA degradosome, which is a multiprotein complex involved in RNA processing and mRNA degradation.</text>
</comment>
<evidence type="ECO:0000256" key="1">
    <source>
        <dbReference type="ARBA" id="ARBA00004496"/>
    </source>
</evidence>
<dbReference type="PANTHER" id="PTHR11252">
    <property type="entry name" value="POLYRIBONUCLEOTIDE NUCLEOTIDYLTRANSFERASE"/>
    <property type="match status" value="1"/>
</dbReference>
<dbReference type="RefSeq" id="WP_012915543.1">
    <property type="nucleotide sequence ID" value="NC_013722.1"/>
</dbReference>
<dbReference type="GO" id="GO:0003723">
    <property type="term" value="F:RNA binding"/>
    <property type="evidence" value="ECO:0007669"/>
    <property type="project" value="UniProtKB-UniRule"/>
</dbReference>
<dbReference type="CDD" id="cd11364">
    <property type="entry name" value="RNase_PH_PNPase_2"/>
    <property type="match status" value="1"/>
</dbReference>
<dbReference type="AlphaFoldDB" id="D2UCR6"/>
<keyword evidence="7 9" id="KW-0460">Magnesium</keyword>
<dbReference type="SUPFAM" id="SSF54211">
    <property type="entry name" value="Ribosomal protein S5 domain 2-like"/>
    <property type="match status" value="2"/>
</dbReference>
<evidence type="ECO:0000256" key="6">
    <source>
        <dbReference type="ARBA" id="ARBA00022723"/>
    </source>
</evidence>
<dbReference type="PROSITE" id="PS50126">
    <property type="entry name" value="S1"/>
    <property type="match status" value="1"/>
</dbReference>
<dbReference type="InterPro" id="IPR004088">
    <property type="entry name" value="KH_dom_type_1"/>
</dbReference>
<dbReference type="PANTHER" id="PTHR11252:SF0">
    <property type="entry name" value="POLYRIBONUCLEOTIDE NUCLEOTIDYLTRANSFERASE 1, MITOCHONDRIAL"/>
    <property type="match status" value="1"/>
</dbReference>
<dbReference type="Gene3D" id="2.40.50.140">
    <property type="entry name" value="Nucleic acid-binding proteins"/>
    <property type="match status" value="1"/>
</dbReference>
<dbReference type="Gene3D" id="3.30.230.70">
    <property type="entry name" value="GHMP Kinase, N-terminal domain"/>
    <property type="match status" value="2"/>
</dbReference>
<dbReference type="GO" id="GO:0000175">
    <property type="term" value="F:3'-5'-RNA exonuclease activity"/>
    <property type="evidence" value="ECO:0007669"/>
    <property type="project" value="TreeGrafter"/>
</dbReference>
<dbReference type="FunFam" id="2.40.50.140:FF:000023">
    <property type="entry name" value="Polyribonucleotide nucleotidyltransferase"/>
    <property type="match status" value="1"/>
</dbReference>
<evidence type="ECO:0000256" key="8">
    <source>
        <dbReference type="ARBA" id="ARBA00022884"/>
    </source>
</evidence>
<dbReference type="SUPFAM" id="SSF50249">
    <property type="entry name" value="Nucleic acid-binding proteins"/>
    <property type="match status" value="1"/>
</dbReference>
<dbReference type="HAMAP" id="MF_01595">
    <property type="entry name" value="PNPase"/>
    <property type="match status" value="1"/>
</dbReference>
<protein>
    <recommendedName>
        <fullName evidence="9">Polyribonucleotide nucleotidyltransferase</fullName>
        <ecNumber evidence="9">2.7.7.8</ecNumber>
    </recommendedName>
    <alternativeName>
        <fullName evidence="9">Polynucleotide phosphorylase</fullName>
        <shortName evidence="9">PNPase</shortName>
    </alternativeName>
</protein>
<dbReference type="InterPro" id="IPR015847">
    <property type="entry name" value="ExoRNase_PH_dom2"/>
</dbReference>
<dbReference type="CDD" id="cd04472">
    <property type="entry name" value="S1_PNPase"/>
    <property type="match status" value="1"/>
</dbReference>
<keyword evidence="5 9" id="KW-0548">Nucleotidyltransferase</keyword>
<dbReference type="NCBIfam" id="TIGR03591">
    <property type="entry name" value="polynuc_phos"/>
    <property type="match status" value="1"/>
</dbReference>
<dbReference type="PROSITE" id="PS50084">
    <property type="entry name" value="KH_TYPE_1"/>
    <property type="match status" value="1"/>
</dbReference>
<evidence type="ECO:0000313" key="12">
    <source>
        <dbReference type="Proteomes" id="UP000001890"/>
    </source>
</evidence>
<keyword evidence="4 9" id="KW-0808">Transferase</keyword>
<dbReference type="EMBL" id="FP565176">
    <property type="protein sequence ID" value="CBA15535.1"/>
    <property type="molecule type" value="Genomic_DNA"/>
</dbReference>
<comment type="similarity">
    <text evidence="2 9">Belongs to the polyribonucleotide nucleotidyltransferase family.</text>
</comment>
<accession>D2UCR6</accession>